<evidence type="ECO:0000256" key="3">
    <source>
        <dbReference type="ARBA" id="ARBA00004128"/>
    </source>
</evidence>
<comment type="function">
    <text evidence="2">May be involved in vacuolar sorting and osmoregulation.</text>
</comment>
<comment type="similarity">
    <text evidence="4">Belongs to the peptidase M28 family.</text>
</comment>
<feature type="region of interest" description="Disordered" evidence="10">
    <location>
        <begin position="154"/>
        <end position="180"/>
    </location>
</feature>
<keyword evidence="13" id="KW-1185">Reference proteome</keyword>
<dbReference type="InterPro" id="IPR007484">
    <property type="entry name" value="Peptidase_M28"/>
</dbReference>
<dbReference type="AlphaFoldDB" id="A0AAV1XG32"/>
<evidence type="ECO:0000256" key="5">
    <source>
        <dbReference type="ARBA" id="ARBA00017435"/>
    </source>
</evidence>
<keyword evidence="8" id="KW-0325">Glycoprotein</keyword>
<evidence type="ECO:0000256" key="1">
    <source>
        <dbReference type="ARBA" id="ARBA00001947"/>
    </source>
</evidence>
<name>A0AAV1XG32_LUPLU</name>
<keyword evidence="7" id="KW-0472">Membrane</keyword>
<evidence type="ECO:0000256" key="10">
    <source>
        <dbReference type="SAM" id="MobiDB-lite"/>
    </source>
</evidence>
<reference evidence="12 13" key="1">
    <citation type="submission" date="2024-03" db="EMBL/GenBank/DDBJ databases">
        <authorList>
            <person name="Martinez-Hernandez J."/>
        </authorList>
    </citation>
    <scope>NUCLEOTIDE SEQUENCE [LARGE SCALE GENOMIC DNA]</scope>
</reference>
<gene>
    <name evidence="12" type="ORF">LLUT_LOCUS21601</name>
</gene>
<evidence type="ECO:0000256" key="6">
    <source>
        <dbReference type="ARBA" id="ARBA00022554"/>
    </source>
</evidence>
<comment type="subcellular location">
    <subcellularLocation>
        <location evidence="3">Vacuole membrane</location>
        <topology evidence="3">Multi-pass membrane protein</topology>
    </subcellularLocation>
</comment>
<dbReference type="GO" id="GO:0008235">
    <property type="term" value="F:metalloexopeptidase activity"/>
    <property type="evidence" value="ECO:0007669"/>
    <property type="project" value="InterPro"/>
</dbReference>
<evidence type="ECO:0000256" key="9">
    <source>
        <dbReference type="ARBA" id="ARBA00031512"/>
    </source>
</evidence>
<feature type="domain" description="Peptidase M28" evidence="11">
    <location>
        <begin position="37"/>
        <end position="142"/>
    </location>
</feature>
<dbReference type="PANTHER" id="PTHR12147:SF58">
    <property type="entry name" value="VACUOLAR MEMBRANE PROTEASE"/>
    <property type="match status" value="1"/>
</dbReference>
<evidence type="ECO:0000256" key="2">
    <source>
        <dbReference type="ARBA" id="ARBA00003273"/>
    </source>
</evidence>
<comment type="cofactor">
    <cofactor evidence="1">
        <name>Zn(2+)</name>
        <dbReference type="ChEBI" id="CHEBI:29105"/>
    </cofactor>
</comment>
<dbReference type="PANTHER" id="PTHR12147">
    <property type="entry name" value="METALLOPEPTIDASE M28 FAMILY MEMBER"/>
    <property type="match status" value="1"/>
</dbReference>
<organism evidence="12 13">
    <name type="scientific">Lupinus luteus</name>
    <name type="common">European yellow lupine</name>
    <dbReference type="NCBI Taxonomy" id="3873"/>
    <lineage>
        <taxon>Eukaryota</taxon>
        <taxon>Viridiplantae</taxon>
        <taxon>Streptophyta</taxon>
        <taxon>Embryophyta</taxon>
        <taxon>Tracheophyta</taxon>
        <taxon>Spermatophyta</taxon>
        <taxon>Magnoliopsida</taxon>
        <taxon>eudicotyledons</taxon>
        <taxon>Gunneridae</taxon>
        <taxon>Pentapetalae</taxon>
        <taxon>rosids</taxon>
        <taxon>fabids</taxon>
        <taxon>Fabales</taxon>
        <taxon>Fabaceae</taxon>
        <taxon>Papilionoideae</taxon>
        <taxon>50 kb inversion clade</taxon>
        <taxon>genistoids sensu lato</taxon>
        <taxon>core genistoids</taxon>
        <taxon>Genisteae</taxon>
        <taxon>Lupinus</taxon>
    </lineage>
</organism>
<evidence type="ECO:0000256" key="8">
    <source>
        <dbReference type="ARBA" id="ARBA00023180"/>
    </source>
</evidence>
<keyword evidence="7" id="KW-0812">Transmembrane</keyword>
<keyword evidence="6" id="KW-0926">Vacuole</keyword>
<sequence length="180" mass="19040">MQYVLKELQKIKGNADGDADVDVNIFPVKSGDSNLKNVVLRILPKAVSDAKAKGVLVSAHTDAAATASKEAAGDKLSSAAFMLELARGVSKSARELENCVIFLFNSAKEDAKSFTTQKNMSDTISEVIDLDSLFAEGEKPFVYQDLSSTGSIGTGGTGVLSSGKGPSPDKVHMKVTRNRN</sequence>
<dbReference type="InterPro" id="IPR045175">
    <property type="entry name" value="M28_fam"/>
</dbReference>
<dbReference type="GO" id="GO:0005774">
    <property type="term" value="C:vacuolar membrane"/>
    <property type="evidence" value="ECO:0007669"/>
    <property type="project" value="UniProtKB-SubCell"/>
</dbReference>
<dbReference type="EMBL" id="CAXHTB010000015">
    <property type="protein sequence ID" value="CAL0320541.1"/>
    <property type="molecule type" value="Genomic_DNA"/>
</dbReference>
<evidence type="ECO:0000256" key="4">
    <source>
        <dbReference type="ARBA" id="ARBA00010918"/>
    </source>
</evidence>
<comment type="caution">
    <text evidence="12">The sequence shown here is derived from an EMBL/GenBank/DDBJ whole genome shotgun (WGS) entry which is preliminary data.</text>
</comment>
<proteinExistence type="inferred from homology"/>
<evidence type="ECO:0000256" key="7">
    <source>
        <dbReference type="ARBA" id="ARBA00022989"/>
    </source>
</evidence>
<evidence type="ECO:0000259" key="11">
    <source>
        <dbReference type="Pfam" id="PF04389"/>
    </source>
</evidence>
<evidence type="ECO:0000313" key="12">
    <source>
        <dbReference type="EMBL" id="CAL0320541.1"/>
    </source>
</evidence>
<accession>A0AAV1XG32</accession>
<evidence type="ECO:0000313" key="13">
    <source>
        <dbReference type="Proteomes" id="UP001497480"/>
    </source>
</evidence>
<dbReference type="GO" id="GO:0006508">
    <property type="term" value="P:proteolysis"/>
    <property type="evidence" value="ECO:0007669"/>
    <property type="project" value="InterPro"/>
</dbReference>
<dbReference type="SUPFAM" id="SSF53187">
    <property type="entry name" value="Zn-dependent exopeptidases"/>
    <property type="match status" value="1"/>
</dbReference>
<dbReference type="Pfam" id="PF04389">
    <property type="entry name" value="Peptidase_M28"/>
    <property type="match status" value="1"/>
</dbReference>
<dbReference type="Proteomes" id="UP001497480">
    <property type="component" value="Unassembled WGS sequence"/>
</dbReference>
<keyword evidence="7" id="KW-1133">Transmembrane helix</keyword>
<dbReference type="Gene3D" id="3.40.630.10">
    <property type="entry name" value="Zn peptidases"/>
    <property type="match status" value="1"/>
</dbReference>
<protein>
    <recommendedName>
        <fullName evidence="5">Vacuolar membrane protease</fullName>
    </recommendedName>
    <alternativeName>
        <fullName evidence="9">FXNA-related family protease 1</fullName>
    </alternativeName>
</protein>